<dbReference type="AlphaFoldDB" id="A0A1Q3DBD1"/>
<dbReference type="Pfam" id="PF10604">
    <property type="entry name" value="Polyketide_cyc2"/>
    <property type="match status" value="1"/>
</dbReference>
<evidence type="ECO:0000313" key="2">
    <source>
        <dbReference type="EMBL" id="GAV89762.1"/>
    </source>
</evidence>
<evidence type="ECO:0000256" key="1">
    <source>
        <dbReference type="SAM" id="MobiDB-lite"/>
    </source>
</evidence>
<evidence type="ECO:0000313" key="3">
    <source>
        <dbReference type="Proteomes" id="UP000187406"/>
    </source>
</evidence>
<comment type="caution">
    <text evidence="2">The sequence shown here is derived from an EMBL/GenBank/DDBJ whole genome shotgun (WGS) entry which is preliminary data.</text>
</comment>
<organism evidence="2 3">
    <name type="scientific">Cephalotus follicularis</name>
    <name type="common">Albany pitcher plant</name>
    <dbReference type="NCBI Taxonomy" id="3775"/>
    <lineage>
        <taxon>Eukaryota</taxon>
        <taxon>Viridiplantae</taxon>
        <taxon>Streptophyta</taxon>
        <taxon>Embryophyta</taxon>
        <taxon>Tracheophyta</taxon>
        <taxon>Spermatophyta</taxon>
        <taxon>Magnoliopsida</taxon>
        <taxon>eudicotyledons</taxon>
        <taxon>Gunneridae</taxon>
        <taxon>Pentapetalae</taxon>
        <taxon>rosids</taxon>
        <taxon>fabids</taxon>
        <taxon>Oxalidales</taxon>
        <taxon>Cephalotaceae</taxon>
        <taxon>Cephalotus</taxon>
    </lineage>
</organism>
<dbReference type="OrthoDB" id="1592664at2759"/>
<dbReference type="FunFam" id="3.30.530.20:FF:000064">
    <property type="entry name" value="Lachrymatory-factor synthase"/>
    <property type="match status" value="1"/>
</dbReference>
<dbReference type="InterPro" id="IPR019587">
    <property type="entry name" value="Polyketide_cyclase/dehydratase"/>
</dbReference>
<name>A0A1Q3DBD1_CEPFO</name>
<keyword evidence="3" id="KW-1185">Reference proteome</keyword>
<dbReference type="PANTHER" id="PTHR33789:SF3">
    <property type="entry name" value="LACHRYMATORY-FACTOR SYNTHASE-LIKE"/>
    <property type="match status" value="1"/>
</dbReference>
<dbReference type="SUPFAM" id="SSF55961">
    <property type="entry name" value="Bet v1-like"/>
    <property type="match status" value="1"/>
</dbReference>
<dbReference type="PANTHER" id="PTHR33789">
    <property type="entry name" value="LACHRYMATORY-FACTOR SYNTHASE"/>
    <property type="match status" value="1"/>
</dbReference>
<dbReference type="Gene3D" id="3.30.530.20">
    <property type="match status" value="1"/>
</dbReference>
<dbReference type="FunCoup" id="A0A1Q3DBD1">
    <property type="interactions" value="53"/>
</dbReference>
<dbReference type="STRING" id="3775.A0A1Q3DBD1"/>
<sequence>LMESLGLQVSPEHQPKWEGKAREELSSTPAEQVWPLLQDFFGLNKWFPTLATCLPVEGISGQPGCVRYCAGFKTPVDNNNEETVNWTKQKLLSIDPSDMTFSYSIIDGNVGFKGYISTVKVVPKEDGCSIEWKYEVEPVQGWRLEDLDTFISSGLQVMAKRMEEAYSVQA</sequence>
<gene>
    <name evidence="2" type="ORF">CFOL_v3_33175</name>
</gene>
<dbReference type="GO" id="GO:0004864">
    <property type="term" value="F:protein phosphatase inhibitor activity"/>
    <property type="evidence" value="ECO:0007669"/>
    <property type="project" value="UniProtKB-ARBA"/>
</dbReference>
<proteinExistence type="predicted"/>
<dbReference type="InParanoid" id="A0A1Q3DBD1"/>
<dbReference type="CDD" id="cd07821">
    <property type="entry name" value="PYR_PYL_RCAR_like"/>
    <property type="match status" value="1"/>
</dbReference>
<dbReference type="Proteomes" id="UP000187406">
    <property type="component" value="Unassembled WGS sequence"/>
</dbReference>
<reference evidence="3" key="1">
    <citation type="submission" date="2016-04" db="EMBL/GenBank/DDBJ databases">
        <title>Cephalotus genome sequencing.</title>
        <authorList>
            <person name="Fukushima K."/>
            <person name="Hasebe M."/>
            <person name="Fang X."/>
        </authorList>
    </citation>
    <scope>NUCLEOTIDE SEQUENCE [LARGE SCALE GENOMIC DNA]</scope>
    <source>
        <strain evidence="3">cv. St1</strain>
    </source>
</reference>
<feature type="region of interest" description="Disordered" evidence="1">
    <location>
        <begin position="1"/>
        <end position="24"/>
    </location>
</feature>
<accession>A0A1Q3DBD1</accession>
<protein>
    <submittedName>
        <fullName evidence="2">Polyketide_cyc2 domain-containing protein</fullName>
    </submittedName>
</protein>
<dbReference type="InterPro" id="IPR023393">
    <property type="entry name" value="START-like_dom_sf"/>
</dbReference>
<feature type="compositionally biased region" description="Basic and acidic residues" evidence="1">
    <location>
        <begin position="13"/>
        <end position="24"/>
    </location>
</feature>
<feature type="non-terminal residue" evidence="2">
    <location>
        <position position="1"/>
    </location>
</feature>
<dbReference type="EMBL" id="BDDD01005746">
    <property type="protein sequence ID" value="GAV89762.1"/>
    <property type="molecule type" value="Genomic_DNA"/>
</dbReference>
<dbReference type="InterPro" id="IPR053249">
    <property type="entry name" value="LFS"/>
</dbReference>